<feature type="domain" description="AAA+ ATPase" evidence="1">
    <location>
        <begin position="458"/>
        <end position="735"/>
    </location>
</feature>
<dbReference type="AlphaFoldDB" id="A0A9X3MZK0"/>
<gene>
    <name evidence="2" type="ORF">OM076_35640</name>
</gene>
<dbReference type="SUPFAM" id="SSF52540">
    <property type="entry name" value="P-loop containing nucleoside triphosphate hydrolases"/>
    <property type="match status" value="1"/>
</dbReference>
<dbReference type="PANTHER" id="PTHR30121">
    <property type="entry name" value="UNCHARACTERIZED PROTEIN YJGR-RELATED"/>
    <property type="match status" value="1"/>
</dbReference>
<evidence type="ECO:0000313" key="2">
    <source>
        <dbReference type="EMBL" id="MDA0165655.1"/>
    </source>
</evidence>
<name>A0A9X3MZK0_9ACTN</name>
<accession>A0A9X3MZK0</accession>
<sequence length="804" mass="89090">MNGFPLRYVHQNLLIGDGEAYAALYRLDTVSYPFLAAADKREWLRRMARFAFSAEADFSLWRVCRAYPADEYAAQAQSLLDDRGQSSIAWRQYLKGHETHLRQLRAFVPEVYLAVSLTPPGGSGVKRGLGRARQRVEGLFGVRRTLPIAAAELEALIVAEERALRRAEACLPLRRATTRELQWLLRRASSRGVAEPVVDPHWEPAALIVEANGRPAYEPLSNDLIRHVNAPVYEHERSLVIDAEAGRSHQALLALGALPEEVEFPGGAELLFSPLEAVPFPVDAVVHARWLGNREAITRVRRRIIDADVAFSEQLHSSHGPLSYSVEENRQLARELDAYLQSHERPPLLNCAISLAVGAESRDELEHRVAALVHQYGTVTLHRPLGLQPALFMDHLPRADGGTVRDYADVLTIEQFGALMPIGTHQAGSERGVYLGRTLTGGARPVRFDITEASRTGRPPSILLAGTLGSGKTIAAELLAYQAERRGSLIVDVDPKPDHNLEGLPELDKRVHVIELSGHDRYRGLLDPLVVAPDALREDLASSYLMELLPQAPAAWETQVRKAVRTVLEHRQPSCLRVVDTLLHGADSDARAVGEALAVWSDSGVARLGFGDGTTERISASRPVTTIKARGLALPVPGVPRTDYDQAERLGVATLKLIAAYAMRLVSGDRSVHKVVLFDEAWFLLASRDGRRLIDRLNRLGRTENATLILATQQLTDVGEIENLIGTRFIFGQETVAEARRALELLGLDPEDRAMVERLRAYRRGRCLMRDIDDRVAELQIEPVYEHLLRVLDTSPGMRLQEAA</sequence>
<dbReference type="Proteomes" id="UP001149140">
    <property type="component" value="Unassembled WGS sequence"/>
</dbReference>
<keyword evidence="3" id="KW-1185">Reference proteome</keyword>
<dbReference type="Pfam" id="PF12846">
    <property type="entry name" value="AAA_10"/>
    <property type="match status" value="1"/>
</dbReference>
<organism evidence="2 3">
    <name type="scientific">Solirubrobacter ginsenosidimutans</name>
    <dbReference type="NCBI Taxonomy" id="490573"/>
    <lineage>
        <taxon>Bacteria</taxon>
        <taxon>Bacillati</taxon>
        <taxon>Actinomycetota</taxon>
        <taxon>Thermoleophilia</taxon>
        <taxon>Solirubrobacterales</taxon>
        <taxon>Solirubrobacteraceae</taxon>
        <taxon>Solirubrobacter</taxon>
    </lineage>
</organism>
<protein>
    <submittedName>
        <fullName evidence="2">ATP-binding protein</fullName>
    </submittedName>
</protein>
<evidence type="ECO:0000313" key="3">
    <source>
        <dbReference type="Proteomes" id="UP001149140"/>
    </source>
</evidence>
<dbReference type="PANTHER" id="PTHR30121:SF6">
    <property type="entry name" value="SLR6007 PROTEIN"/>
    <property type="match status" value="1"/>
</dbReference>
<dbReference type="SMART" id="SM00382">
    <property type="entry name" value="AAA"/>
    <property type="match status" value="1"/>
</dbReference>
<evidence type="ECO:0000259" key="1">
    <source>
        <dbReference type="SMART" id="SM00382"/>
    </source>
</evidence>
<proteinExistence type="predicted"/>
<comment type="caution">
    <text evidence="2">The sequence shown here is derived from an EMBL/GenBank/DDBJ whole genome shotgun (WGS) entry which is preliminary data.</text>
</comment>
<dbReference type="Gene3D" id="3.40.50.300">
    <property type="entry name" value="P-loop containing nucleotide triphosphate hydrolases"/>
    <property type="match status" value="2"/>
</dbReference>
<dbReference type="InterPro" id="IPR027417">
    <property type="entry name" value="P-loop_NTPase"/>
</dbReference>
<keyword evidence="2" id="KW-0547">Nucleotide-binding</keyword>
<dbReference type="InterPro" id="IPR051162">
    <property type="entry name" value="T4SS_component"/>
</dbReference>
<keyword evidence="2" id="KW-0067">ATP-binding</keyword>
<dbReference type="GO" id="GO:0005524">
    <property type="term" value="F:ATP binding"/>
    <property type="evidence" value="ECO:0007669"/>
    <property type="project" value="UniProtKB-KW"/>
</dbReference>
<dbReference type="EMBL" id="JAPDOD010000050">
    <property type="protein sequence ID" value="MDA0165655.1"/>
    <property type="molecule type" value="Genomic_DNA"/>
</dbReference>
<dbReference type="InterPro" id="IPR003593">
    <property type="entry name" value="AAA+_ATPase"/>
</dbReference>
<dbReference type="RefSeq" id="WP_270044916.1">
    <property type="nucleotide sequence ID" value="NZ_JAPDOD010000050.1"/>
</dbReference>
<reference evidence="2" key="1">
    <citation type="submission" date="2022-10" db="EMBL/GenBank/DDBJ databases">
        <title>The WGS of Solirubrobacter ginsenosidimutans DSM 21036.</title>
        <authorList>
            <person name="Jiang Z."/>
        </authorList>
    </citation>
    <scope>NUCLEOTIDE SEQUENCE</scope>
    <source>
        <strain evidence="2">DSM 21036</strain>
    </source>
</reference>